<evidence type="ECO:0000313" key="1">
    <source>
        <dbReference type="EMBL" id="KAA8525905.1"/>
    </source>
</evidence>
<sequence>MAVLAKKDPSPTYVETVEEIMKIYRSLPPRPLIEEVEAAISVVKTVNAEQQMKLEQISSQLAPQDVPPELFSVLQQIRKTMVVFQSHEQSKEALHLVELDKMFQTFDELIQRTSELVSGDTQMEKQIDLGKAEEPKADGLKDLVRSSSTKATIFSSGEGDTEKLSLIKVAAIIENSAKSGAGVLDLRGKLMDKIEWLPVSLGKLLDVTELYLSDNQIMALPSTIGRLKALTKLDVEITASF</sequence>
<dbReference type="SUPFAM" id="SSF52075">
    <property type="entry name" value="Outer arm dynein light chain 1"/>
    <property type="match status" value="1"/>
</dbReference>
<organism evidence="1 2">
    <name type="scientific">Nyssa sinensis</name>
    <dbReference type="NCBI Taxonomy" id="561372"/>
    <lineage>
        <taxon>Eukaryota</taxon>
        <taxon>Viridiplantae</taxon>
        <taxon>Streptophyta</taxon>
        <taxon>Embryophyta</taxon>
        <taxon>Tracheophyta</taxon>
        <taxon>Spermatophyta</taxon>
        <taxon>Magnoliopsida</taxon>
        <taxon>eudicotyledons</taxon>
        <taxon>Gunneridae</taxon>
        <taxon>Pentapetalae</taxon>
        <taxon>asterids</taxon>
        <taxon>Cornales</taxon>
        <taxon>Nyssaceae</taxon>
        <taxon>Nyssa</taxon>
    </lineage>
</organism>
<gene>
    <name evidence="1" type="ORF">F0562_007995</name>
</gene>
<dbReference type="Proteomes" id="UP000325577">
    <property type="component" value="Linkage Group LG3"/>
</dbReference>
<name>A0A5J5A483_9ASTE</name>
<keyword evidence="2" id="KW-1185">Reference proteome</keyword>
<dbReference type="OrthoDB" id="1668230at2759"/>
<evidence type="ECO:0000313" key="2">
    <source>
        <dbReference type="Proteomes" id="UP000325577"/>
    </source>
</evidence>
<dbReference type="EMBL" id="CM018046">
    <property type="protein sequence ID" value="KAA8525905.1"/>
    <property type="molecule type" value="Genomic_DNA"/>
</dbReference>
<dbReference type="InterPro" id="IPR032675">
    <property type="entry name" value="LRR_dom_sf"/>
</dbReference>
<dbReference type="Gene3D" id="3.80.10.10">
    <property type="entry name" value="Ribonuclease Inhibitor"/>
    <property type="match status" value="1"/>
</dbReference>
<proteinExistence type="predicted"/>
<reference evidence="1 2" key="1">
    <citation type="submission" date="2019-09" db="EMBL/GenBank/DDBJ databases">
        <title>A chromosome-level genome assembly of the Chinese tupelo Nyssa sinensis.</title>
        <authorList>
            <person name="Yang X."/>
            <person name="Kang M."/>
            <person name="Yang Y."/>
            <person name="Xiong H."/>
            <person name="Wang M."/>
            <person name="Zhang Z."/>
            <person name="Wang Z."/>
            <person name="Wu H."/>
            <person name="Ma T."/>
            <person name="Liu J."/>
            <person name="Xi Z."/>
        </authorList>
    </citation>
    <scope>NUCLEOTIDE SEQUENCE [LARGE SCALE GENOMIC DNA]</scope>
    <source>
        <strain evidence="1">J267</strain>
        <tissue evidence="1">Leaf</tissue>
    </source>
</reference>
<accession>A0A5J5A483</accession>
<protein>
    <submittedName>
        <fullName evidence="1">Uncharacterized protein</fullName>
    </submittedName>
</protein>
<dbReference type="AlphaFoldDB" id="A0A5J5A483"/>